<feature type="region of interest" description="Disordered" evidence="1">
    <location>
        <begin position="186"/>
        <end position="205"/>
    </location>
</feature>
<dbReference type="RefSeq" id="WP_257636587.1">
    <property type="nucleotide sequence ID" value="NZ_JANIIC010000167.1"/>
</dbReference>
<feature type="compositionally biased region" description="Basic and acidic residues" evidence="1">
    <location>
        <begin position="498"/>
        <end position="508"/>
    </location>
</feature>
<dbReference type="Pfam" id="PF24623">
    <property type="entry name" value="Phage_zn_bind_8"/>
    <property type="match status" value="1"/>
</dbReference>
<protein>
    <recommendedName>
        <fullName evidence="2">DNA-binding phage zinc finger domain-containing protein</fullName>
    </recommendedName>
</protein>
<dbReference type="EMBL" id="JANIIC010000167">
    <property type="protein sequence ID" value="MCQ8836559.1"/>
    <property type="molecule type" value="Genomic_DNA"/>
</dbReference>
<feature type="region of interest" description="Disordered" evidence="1">
    <location>
        <begin position="486"/>
        <end position="514"/>
    </location>
</feature>
<dbReference type="InterPro" id="IPR056911">
    <property type="entry name" value="Phage_Znf_bind_put"/>
</dbReference>
<keyword evidence="4" id="KW-1185">Reference proteome</keyword>
<proteinExistence type="predicted"/>
<evidence type="ECO:0000259" key="2">
    <source>
        <dbReference type="Pfam" id="PF24623"/>
    </source>
</evidence>
<comment type="caution">
    <text evidence="3">The sequence shown here is derived from an EMBL/GenBank/DDBJ whole genome shotgun (WGS) entry which is preliminary data.</text>
</comment>
<feature type="domain" description="DNA-binding phage zinc finger" evidence="2">
    <location>
        <begin position="467"/>
        <end position="505"/>
    </location>
</feature>
<dbReference type="Proteomes" id="UP001142400">
    <property type="component" value="Unassembled WGS sequence"/>
</dbReference>
<organism evidence="3 4">
    <name type="scientific">Streptomyces malaysiensis subsp. samsunensis</name>
    <dbReference type="NCBI Taxonomy" id="459658"/>
    <lineage>
        <taxon>Bacteria</taxon>
        <taxon>Bacillati</taxon>
        <taxon>Actinomycetota</taxon>
        <taxon>Actinomycetes</taxon>
        <taxon>Kitasatosporales</taxon>
        <taxon>Streptomycetaceae</taxon>
        <taxon>Streptomyces</taxon>
        <taxon>Streptomyces violaceusniger group</taxon>
    </lineage>
</organism>
<sequence>MLGNGHAGFGERPGETDSRRLLHRAPGRLNHPDPDGLPHVCRRRARGVASADHLYVKSATATWFHERGEQAHFDFAQPAGAPLGSVVDIRWRSRGLRVHLDRAVPPAWEDDSEPVLGMSVPVDRDTLIRRWYVHRIRLDSEGTTRRVRIGTEAFARPTEWFGLDECELGERGLSTPAVEQIVRSHRTPPPAQWPAPKAKKAPDAQARAQTLLRRLADARKVESVIMVDRMCGDIAALTGVSKETQEQLDAAVDEAHRWLESQVEVRRDLFTRLEKAVAGRRTEQVRECLTLANATADHDRTEDEDQIARAAADYLNAQAKAAAKNLTHILTELRLGTPLPPAALRARVKALVQAAAEAGSHVNARQATQIKRWKERAGFNKPITPAPAAQSSRSANKEKRPKGRLPLHKQVARRHWIKRECPRCHVGKGADCVIDDGTGTGEVRAVPHDERLLPIVEERKIKAQQAPRPWRVYEVTCPDCGKAPGARCASPSGGVHRSRVDLARENTRKGLPRS</sequence>
<accession>A0A9X2M7J0</accession>
<reference evidence="3" key="1">
    <citation type="submission" date="2022-06" db="EMBL/GenBank/DDBJ databases">
        <title>WGS of actinobacteria.</title>
        <authorList>
            <person name="Thawai C."/>
        </authorList>
    </citation>
    <scope>NUCLEOTIDE SEQUENCE</scope>
    <source>
        <strain evidence="3">DSM 42010</strain>
    </source>
</reference>
<name>A0A9X2M7J0_STRMQ</name>
<gene>
    <name evidence="3" type="ORF">NQU54_48155</name>
</gene>
<evidence type="ECO:0000256" key="1">
    <source>
        <dbReference type="SAM" id="MobiDB-lite"/>
    </source>
</evidence>
<evidence type="ECO:0000313" key="3">
    <source>
        <dbReference type="EMBL" id="MCQ8836559.1"/>
    </source>
</evidence>
<dbReference type="AlphaFoldDB" id="A0A9X2M7J0"/>
<evidence type="ECO:0000313" key="4">
    <source>
        <dbReference type="Proteomes" id="UP001142400"/>
    </source>
</evidence>
<feature type="region of interest" description="Disordered" evidence="1">
    <location>
        <begin position="375"/>
        <end position="406"/>
    </location>
</feature>